<dbReference type="PANTHER" id="PTHR47371">
    <property type="entry name" value="LIPOTEICHOIC ACID SYNTHASE"/>
    <property type="match status" value="1"/>
</dbReference>
<keyword evidence="6 8" id="KW-0472">Membrane</keyword>
<feature type="domain" description="Sulfatase N-terminal" evidence="9">
    <location>
        <begin position="281"/>
        <end position="566"/>
    </location>
</feature>
<sequence>MKSFLRLKVPYWLYAFLFFVIDGMSVIIVQMGVQRAGRVEMTSAMSGGRWGLITKTWKELNFVIVLSALVVAMIYGLILLISNRFWISSAIILSVSLLIAVIEYMKVNVRYETILPADLNFLKSNTGNVASFLPDNAPMVIGVALGVFILLLVTTVCLHIFDTNHGKIVRFKDWRYSAGIRVAIALILIGNLSWYIGGVGTVDSSANVFSKMLGDSPAMWDSVYDAQRNGAIVAFLRNVNPKIMDKPADYSEETMKAVYKRYNDEAKRINRSRTTNMNDNTFILILSESFSDPTRVPGLKLNKNPIPFISNLKKHTDSGLMLSSGYGGGTANLEYMSLTGLSMANFDPSMTSPYQQLVPNAQWSPTINQYWDDSRNSIKSIAFHPYEPSMYLRATNYKKFGFSKFYALQGPDVIAHRDVIDKSPYVSDASAYKSALEKIKEHKQPRFVQIVTMQNHMPYRDWYANNEFEASSKDGAADLGDDEKTSIETYAKGLQHTDETTQAFLKSLDKLNKPITVMFYGDHLPGIYGTASSDEKNSLSLHLTDYFIWSNKVALERKERSEKKSSNKNVEHSNTSKDVDRTNKYSSPNFFISQAALHMNAKVSPYLAFLTRLHEHVSAMEPPVVNTIQGWDRIPEGQSIYLDNDGNPMILSKMDKKSRQLLHDYRLIQYDITAGKHYLRNTDFMKLPR</sequence>
<dbReference type="InterPro" id="IPR017850">
    <property type="entry name" value="Alkaline_phosphatase_core_sf"/>
</dbReference>
<dbReference type="AlphaFoldDB" id="A0A9X7I9Y8"/>
<evidence type="ECO:0000256" key="8">
    <source>
        <dbReference type="SAM" id="Phobius"/>
    </source>
</evidence>
<dbReference type="PANTHER" id="PTHR47371:SF3">
    <property type="entry name" value="PHOSPHOGLYCEROL TRANSFERASE I"/>
    <property type="match status" value="1"/>
</dbReference>
<feature type="transmembrane region" description="Helical" evidence="8">
    <location>
        <begin position="85"/>
        <end position="105"/>
    </location>
</feature>
<evidence type="ECO:0000256" key="3">
    <source>
        <dbReference type="ARBA" id="ARBA00022475"/>
    </source>
</evidence>
<feature type="region of interest" description="Disordered" evidence="7">
    <location>
        <begin position="558"/>
        <end position="581"/>
    </location>
</feature>
<evidence type="ECO:0000313" key="10">
    <source>
        <dbReference type="EMBL" id="PMC55608.1"/>
    </source>
</evidence>
<dbReference type="Pfam" id="PF00884">
    <property type="entry name" value="Sulfatase"/>
    <property type="match status" value="1"/>
</dbReference>
<comment type="subcellular location">
    <subcellularLocation>
        <location evidence="1">Cell membrane</location>
        <topology evidence="1">Multi-pass membrane protein</topology>
    </subcellularLocation>
</comment>
<protein>
    <submittedName>
        <fullName evidence="10">Arylsulfatase</fullName>
    </submittedName>
</protein>
<feature type="transmembrane region" description="Helical" evidence="8">
    <location>
        <begin position="12"/>
        <end position="33"/>
    </location>
</feature>
<evidence type="ECO:0000259" key="9">
    <source>
        <dbReference type="Pfam" id="PF00884"/>
    </source>
</evidence>
<dbReference type="SUPFAM" id="SSF53649">
    <property type="entry name" value="Alkaline phosphatase-like"/>
    <property type="match status" value="1"/>
</dbReference>
<feature type="transmembrane region" description="Helical" evidence="8">
    <location>
        <begin position="182"/>
        <end position="202"/>
    </location>
</feature>
<dbReference type="RefSeq" id="WP_102155727.1">
    <property type="nucleotide sequence ID" value="NZ_PNGY01000001.1"/>
</dbReference>
<organism evidence="10 11">
    <name type="scientific">Gardnerella swidsinskii</name>
    <dbReference type="NCBI Taxonomy" id="2792979"/>
    <lineage>
        <taxon>Bacteria</taxon>
        <taxon>Bacillati</taxon>
        <taxon>Actinomycetota</taxon>
        <taxon>Actinomycetes</taxon>
        <taxon>Bifidobacteriales</taxon>
        <taxon>Bifidobacteriaceae</taxon>
        <taxon>Gardnerella</taxon>
    </lineage>
</organism>
<reference evidence="10 11" key="1">
    <citation type="submission" date="2017-09" db="EMBL/GenBank/DDBJ databases">
        <title>Bacterial strain isolated from the female urinary microbiota.</title>
        <authorList>
            <person name="Thomas-White K."/>
            <person name="Kumar N."/>
            <person name="Forster S."/>
            <person name="Putonti C."/>
            <person name="Lawley T."/>
            <person name="Wolfe A.J."/>
        </authorList>
    </citation>
    <scope>NUCLEOTIDE SEQUENCE [LARGE SCALE GENOMIC DNA]</scope>
    <source>
        <strain evidence="10 11">UMB0411</strain>
    </source>
</reference>
<dbReference type="EMBL" id="PNGY01000001">
    <property type="protein sequence ID" value="PMC55608.1"/>
    <property type="molecule type" value="Genomic_DNA"/>
</dbReference>
<proteinExistence type="predicted"/>
<evidence type="ECO:0000313" key="11">
    <source>
        <dbReference type="Proteomes" id="UP000235293"/>
    </source>
</evidence>
<keyword evidence="4 8" id="KW-0812">Transmembrane</keyword>
<dbReference type="InterPro" id="IPR000917">
    <property type="entry name" value="Sulfatase_N"/>
</dbReference>
<keyword evidence="5 8" id="KW-1133">Transmembrane helix</keyword>
<evidence type="ECO:0000256" key="5">
    <source>
        <dbReference type="ARBA" id="ARBA00022989"/>
    </source>
</evidence>
<dbReference type="Proteomes" id="UP000235293">
    <property type="component" value="Unassembled WGS sequence"/>
</dbReference>
<comment type="pathway">
    <text evidence="2">Cell wall biogenesis; lipoteichoic acid biosynthesis.</text>
</comment>
<dbReference type="InterPro" id="IPR050448">
    <property type="entry name" value="OpgB/LTA_synthase_biosynth"/>
</dbReference>
<evidence type="ECO:0000256" key="7">
    <source>
        <dbReference type="SAM" id="MobiDB-lite"/>
    </source>
</evidence>
<accession>A0A9X7I9Y8</accession>
<dbReference type="Gene3D" id="3.40.720.10">
    <property type="entry name" value="Alkaline Phosphatase, subunit A"/>
    <property type="match status" value="1"/>
</dbReference>
<evidence type="ECO:0000256" key="4">
    <source>
        <dbReference type="ARBA" id="ARBA00022692"/>
    </source>
</evidence>
<evidence type="ECO:0000256" key="2">
    <source>
        <dbReference type="ARBA" id="ARBA00004936"/>
    </source>
</evidence>
<dbReference type="GO" id="GO:0005886">
    <property type="term" value="C:plasma membrane"/>
    <property type="evidence" value="ECO:0007669"/>
    <property type="project" value="UniProtKB-SubCell"/>
</dbReference>
<comment type="caution">
    <text evidence="10">The sequence shown here is derived from an EMBL/GenBank/DDBJ whole genome shotgun (WGS) entry which is preliminary data.</text>
</comment>
<name>A0A9X7I9Y8_9BIFI</name>
<dbReference type="CDD" id="cd16015">
    <property type="entry name" value="LTA_synthase"/>
    <property type="match status" value="1"/>
</dbReference>
<evidence type="ECO:0000256" key="1">
    <source>
        <dbReference type="ARBA" id="ARBA00004651"/>
    </source>
</evidence>
<gene>
    <name evidence="10" type="ORF">CJ213_05990</name>
</gene>
<feature type="transmembrane region" description="Helical" evidence="8">
    <location>
        <begin position="139"/>
        <end position="161"/>
    </location>
</feature>
<keyword evidence="3" id="KW-1003">Cell membrane</keyword>
<evidence type="ECO:0000256" key="6">
    <source>
        <dbReference type="ARBA" id="ARBA00023136"/>
    </source>
</evidence>
<feature type="transmembrane region" description="Helical" evidence="8">
    <location>
        <begin position="60"/>
        <end position="78"/>
    </location>
</feature>